<organism evidence="2">
    <name type="scientific">uncultured Caudovirales phage</name>
    <dbReference type="NCBI Taxonomy" id="2100421"/>
    <lineage>
        <taxon>Viruses</taxon>
        <taxon>Duplodnaviria</taxon>
        <taxon>Heunggongvirae</taxon>
        <taxon>Uroviricota</taxon>
        <taxon>Caudoviricetes</taxon>
        <taxon>Peduoviridae</taxon>
        <taxon>Maltschvirus</taxon>
        <taxon>Maltschvirus maltsch</taxon>
    </lineage>
</organism>
<sequence length="140" mass="16637">MWPVRFEDRLASWHNLRESISTQPTEIVLATINSWWAVAPWTAYHLHWDDYESWPNPWQLLDDNIYCDVAKCLGICYTLALAEHPNIQDFQMVLTEQDHSIVIACSNKYILNWETELLLNTDSNSIYKKIITEQYIKQKY</sequence>
<dbReference type="EMBL" id="LR797502">
    <property type="protein sequence ID" value="CAB4220708.1"/>
    <property type="molecule type" value="Genomic_DNA"/>
</dbReference>
<accession>A0A6J5P6I2</accession>
<dbReference type="EMBL" id="LR797099">
    <property type="protein sequence ID" value="CAB4186753.1"/>
    <property type="molecule type" value="Genomic_DNA"/>
</dbReference>
<dbReference type="EMBL" id="LR796776">
    <property type="protein sequence ID" value="CAB4165596.1"/>
    <property type="molecule type" value="Genomic_DNA"/>
</dbReference>
<reference evidence="2" key="1">
    <citation type="submission" date="2020-04" db="EMBL/GenBank/DDBJ databases">
        <authorList>
            <person name="Chiriac C."/>
            <person name="Salcher M."/>
            <person name="Ghai R."/>
            <person name="Kavagutti S V."/>
        </authorList>
    </citation>
    <scope>NUCLEOTIDE SEQUENCE</scope>
</reference>
<evidence type="ECO:0000313" key="3">
    <source>
        <dbReference type="EMBL" id="CAB4186753.1"/>
    </source>
</evidence>
<name>A0A6J5P6I2_9CAUD</name>
<gene>
    <name evidence="3" type="ORF">UFOVP1146_99</name>
    <name evidence="4" type="ORF">UFOVP1638_45</name>
    <name evidence="1" type="ORF">UFOVP812_12</name>
    <name evidence="2" type="ORF">UFOVP818_132</name>
</gene>
<proteinExistence type="predicted"/>
<protein>
    <submittedName>
        <fullName evidence="2">Uncharacterized protein</fullName>
    </submittedName>
</protein>
<evidence type="ECO:0000313" key="4">
    <source>
        <dbReference type="EMBL" id="CAB4220708.1"/>
    </source>
</evidence>
<evidence type="ECO:0000313" key="2">
    <source>
        <dbReference type="EMBL" id="CAB4165596.1"/>
    </source>
</evidence>
<dbReference type="EMBL" id="LR796758">
    <property type="protein sequence ID" value="CAB4163341.1"/>
    <property type="molecule type" value="Genomic_DNA"/>
</dbReference>
<evidence type="ECO:0000313" key="1">
    <source>
        <dbReference type="EMBL" id="CAB4163341.1"/>
    </source>
</evidence>